<evidence type="ECO:0000313" key="1">
    <source>
        <dbReference type="EMBL" id="KAK4151973.1"/>
    </source>
</evidence>
<sequence>MRRNYLGFRCPLCDKGGHRDNRALSRHLWVHHPAYAQQNNTPSGKKRCTYPGCDYEGREDSVVRHMKQHEK</sequence>
<gene>
    <name evidence="1" type="ORF">C8A00DRAFT_16659</name>
</gene>
<reference evidence="1" key="1">
    <citation type="journal article" date="2023" name="Mol. Phylogenet. Evol.">
        <title>Genome-scale phylogeny and comparative genomics of the fungal order Sordariales.</title>
        <authorList>
            <person name="Hensen N."/>
            <person name="Bonometti L."/>
            <person name="Westerberg I."/>
            <person name="Brannstrom I.O."/>
            <person name="Guillou S."/>
            <person name="Cros-Aarteil S."/>
            <person name="Calhoun S."/>
            <person name="Haridas S."/>
            <person name="Kuo A."/>
            <person name="Mondo S."/>
            <person name="Pangilinan J."/>
            <person name="Riley R."/>
            <person name="LaButti K."/>
            <person name="Andreopoulos B."/>
            <person name="Lipzen A."/>
            <person name="Chen C."/>
            <person name="Yan M."/>
            <person name="Daum C."/>
            <person name="Ng V."/>
            <person name="Clum A."/>
            <person name="Steindorff A."/>
            <person name="Ohm R.A."/>
            <person name="Martin F."/>
            <person name="Silar P."/>
            <person name="Natvig D.O."/>
            <person name="Lalanne C."/>
            <person name="Gautier V."/>
            <person name="Ament-Velasquez S.L."/>
            <person name="Kruys A."/>
            <person name="Hutchinson M.I."/>
            <person name="Powell A.J."/>
            <person name="Barry K."/>
            <person name="Miller A.N."/>
            <person name="Grigoriev I.V."/>
            <person name="Debuchy R."/>
            <person name="Gladieux P."/>
            <person name="Hiltunen Thoren M."/>
            <person name="Johannesson H."/>
        </authorList>
    </citation>
    <scope>NUCLEOTIDE SEQUENCE</scope>
    <source>
        <strain evidence="1">CBS 538.74</strain>
    </source>
</reference>
<dbReference type="EMBL" id="MU856992">
    <property type="protein sequence ID" value="KAK4151973.1"/>
    <property type="molecule type" value="Genomic_DNA"/>
</dbReference>
<evidence type="ECO:0000313" key="2">
    <source>
        <dbReference type="Proteomes" id="UP001302745"/>
    </source>
</evidence>
<accession>A0AAN6ZVN2</accession>
<organism evidence="1 2">
    <name type="scientific">Chaetomidium leptoderma</name>
    <dbReference type="NCBI Taxonomy" id="669021"/>
    <lineage>
        <taxon>Eukaryota</taxon>
        <taxon>Fungi</taxon>
        <taxon>Dikarya</taxon>
        <taxon>Ascomycota</taxon>
        <taxon>Pezizomycotina</taxon>
        <taxon>Sordariomycetes</taxon>
        <taxon>Sordariomycetidae</taxon>
        <taxon>Sordariales</taxon>
        <taxon>Chaetomiaceae</taxon>
        <taxon>Chaetomidium</taxon>
    </lineage>
</organism>
<reference evidence="1" key="2">
    <citation type="submission" date="2023-05" db="EMBL/GenBank/DDBJ databases">
        <authorList>
            <consortium name="Lawrence Berkeley National Laboratory"/>
            <person name="Steindorff A."/>
            <person name="Hensen N."/>
            <person name="Bonometti L."/>
            <person name="Westerberg I."/>
            <person name="Brannstrom I.O."/>
            <person name="Guillou S."/>
            <person name="Cros-Aarteil S."/>
            <person name="Calhoun S."/>
            <person name="Haridas S."/>
            <person name="Kuo A."/>
            <person name="Mondo S."/>
            <person name="Pangilinan J."/>
            <person name="Riley R."/>
            <person name="Labutti K."/>
            <person name="Andreopoulos B."/>
            <person name="Lipzen A."/>
            <person name="Chen C."/>
            <person name="Yanf M."/>
            <person name="Daum C."/>
            <person name="Ng V."/>
            <person name="Clum A."/>
            <person name="Ohm R."/>
            <person name="Martin F."/>
            <person name="Silar P."/>
            <person name="Natvig D."/>
            <person name="Lalanne C."/>
            <person name="Gautier V."/>
            <person name="Ament-Velasquez S.L."/>
            <person name="Kruys A."/>
            <person name="Hutchinson M.I."/>
            <person name="Powell A.J."/>
            <person name="Barry K."/>
            <person name="Miller A.N."/>
            <person name="Grigoriev I.V."/>
            <person name="Debuchy R."/>
            <person name="Gladieux P."/>
            <person name="Thoren M.H."/>
            <person name="Johannesson H."/>
        </authorList>
    </citation>
    <scope>NUCLEOTIDE SEQUENCE</scope>
    <source>
        <strain evidence="1">CBS 538.74</strain>
    </source>
</reference>
<dbReference type="AlphaFoldDB" id="A0AAN6ZVN2"/>
<keyword evidence="2" id="KW-1185">Reference proteome</keyword>
<proteinExistence type="predicted"/>
<dbReference type="Proteomes" id="UP001302745">
    <property type="component" value="Unassembled WGS sequence"/>
</dbReference>
<comment type="caution">
    <text evidence="1">The sequence shown here is derived from an EMBL/GenBank/DDBJ whole genome shotgun (WGS) entry which is preliminary data.</text>
</comment>
<protein>
    <submittedName>
        <fullName evidence="1">Uncharacterized protein</fullName>
    </submittedName>
</protein>
<name>A0AAN6ZVN2_9PEZI</name>